<accession>A0AAV6UI60</accession>
<gene>
    <name evidence="2" type="ORF">JTE90_005697</name>
</gene>
<protein>
    <submittedName>
        <fullName evidence="2">Uncharacterized protein</fullName>
    </submittedName>
</protein>
<keyword evidence="3" id="KW-1185">Reference proteome</keyword>
<organism evidence="2 3">
    <name type="scientific">Oedothorax gibbosus</name>
    <dbReference type="NCBI Taxonomy" id="931172"/>
    <lineage>
        <taxon>Eukaryota</taxon>
        <taxon>Metazoa</taxon>
        <taxon>Ecdysozoa</taxon>
        <taxon>Arthropoda</taxon>
        <taxon>Chelicerata</taxon>
        <taxon>Arachnida</taxon>
        <taxon>Araneae</taxon>
        <taxon>Araneomorphae</taxon>
        <taxon>Entelegynae</taxon>
        <taxon>Araneoidea</taxon>
        <taxon>Linyphiidae</taxon>
        <taxon>Erigoninae</taxon>
        <taxon>Oedothorax</taxon>
    </lineage>
</organism>
<dbReference type="PANTHER" id="PTHR13225:SF3">
    <property type="entry name" value="UPF0489 PROTEIN C5ORF22"/>
    <property type="match status" value="1"/>
</dbReference>
<dbReference type="AlphaFoldDB" id="A0AAV6UI60"/>
<name>A0AAV6UI60_9ARAC</name>
<proteinExistence type="inferred from homology"/>
<evidence type="ECO:0000313" key="2">
    <source>
        <dbReference type="EMBL" id="KAG8183438.1"/>
    </source>
</evidence>
<sequence length="137" mass="15354">MTTNRRDSGTKGLKLQYPEVQPLLSTFPDSRPPDPDLLNDAGCTCDDCDLPHHVSGKDEVRHLVDATRNFLRRLPRPAVITVARSSRDDYCPPEDVDFIQELVLAMLEQVYGIIEVHKDYSEEESGAEEDIQGPSST</sequence>
<dbReference type="EMBL" id="JAFNEN010000417">
    <property type="protein sequence ID" value="KAG8183438.1"/>
    <property type="molecule type" value="Genomic_DNA"/>
</dbReference>
<comment type="similarity">
    <text evidence="1">Belongs to the UPF0489 family.</text>
</comment>
<reference evidence="2 3" key="1">
    <citation type="journal article" date="2022" name="Nat. Ecol. Evol.">
        <title>A masculinizing supergene underlies an exaggerated male reproductive morph in a spider.</title>
        <authorList>
            <person name="Hendrickx F."/>
            <person name="De Corte Z."/>
            <person name="Sonet G."/>
            <person name="Van Belleghem S.M."/>
            <person name="Kostlbacher S."/>
            <person name="Vangestel C."/>
        </authorList>
    </citation>
    <scope>NUCLEOTIDE SEQUENCE [LARGE SCALE GENOMIC DNA]</scope>
    <source>
        <strain evidence="2">W744_W776</strain>
    </source>
</reference>
<dbReference type="PANTHER" id="PTHR13225">
    <property type="entry name" value="MISEXPRESSION SUPPRESSOR OF RAS 6"/>
    <property type="match status" value="1"/>
</dbReference>
<dbReference type="InterPro" id="IPR024131">
    <property type="entry name" value="UPF0489"/>
</dbReference>
<comment type="caution">
    <text evidence="2">The sequence shown here is derived from an EMBL/GenBank/DDBJ whole genome shotgun (WGS) entry which is preliminary data.</text>
</comment>
<evidence type="ECO:0000313" key="3">
    <source>
        <dbReference type="Proteomes" id="UP000827092"/>
    </source>
</evidence>
<evidence type="ECO:0000256" key="1">
    <source>
        <dbReference type="ARBA" id="ARBA00007099"/>
    </source>
</evidence>
<dbReference type="Proteomes" id="UP000827092">
    <property type="component" value="Unassembled WGS sequence"/>
</dbReference>